<dbReference type="Gene3D" id="3.40.50.980">
    <property type="match status" value="4"/>
</dbReference>
<protein>
    <submittedName>
        <fullName evidence="5">Amino acid adenylation domain-containing protein</fullName>
    </submittedName>
</protein>
<dbReference type="Gene3D" id="3.30.559.30">
    <property type="entry name" value="Nonribosomal peptide synthetase, condensation domain"/>
    <property type="match status" value="1"/>
</dbReference>
<reference evidence="5 6" key="1">
    <citation type="submission" date="2019-03" db="EMBL/GenBank/DDBJ databases">
        <title>Genomic Encyclopedia of Type Strains, Phase III (KMG-III): the genomes of soil and plant-associated and newly described type strains.</title>
        <authorList>
            <person name="Whitman W."/>
        </authorList>
    </citation>
    <scope>NUCLEOTIDE SEQUENCE [LARGE SCALE GENOMIC DNA]</scope>
    <source>
        <strain evidence="5 6">CGMCC 1.7002</strain>
    </source>
</reference>
<dbReference type="RefSeq" id="WP_133570975.1">
    <property type="nucleotide sequence ID" value="NZ_SNYR01000001.1"/>
</dbReference>
<dbReference type="FunFam" id="1.10.1200.10:FF:000005">
    <property type="entry name" value="Nonribosomal peptide synthetase 1"/>
    <property type="match status" value="1"/>
</dbReference>
<dbReference type="CDD" id="cd05930">
    <property type="entry name" value="A_NRPS"/>
    <property type="match status" value="2"/>
</dbReference>
<dbReference type="Gene3D" id="1.10.1200.10">
    <property type="entry name" value="ACP-like"/>
    <property type="match status" value="2"/>
</dbReference>
<organism evidence="5 6">
    <name type="scientific">Maritalea mobilis</name>
    <dbReference type="NCBI Taxonomy" id="483324"/>
    <lineage>
        <taxon>Bacteria</taxon>
        <taxon>Pseudomonadati</taxon>
        <taxon>Pseudomonadota</taxon>
        <taxon>Alphaproteobacteria</taxon>
        <taxon>Hyphomicrobiales</taxon>
        <taxon>Devosiaceae</taxon>
        <taxon>Maritalea</taxon>
    </lineage>
</organism>
<dbReference type="NCBIfam" id="TIGR01733">
    <property type="entry name" value="AA-adenyl-dom"/>
    <property type="match status" value="1"/>
</dbReference>
<dbReference type="InterPro" id="IPR006162">
    <property type="entry name" value="Ppantetheine_attach_site"/>
</dbReference>
<feature type="domain" description="Carrier" evidence="4">
    <location>
        <begin position="487"/>
        <end position="562"/>
    </location>
</feature>
<dbReference type="PANTHER" id="PTHR45527:SF1">
    <property type="entry name" value="FATTY ACID SYNTHASE"/>
    <property type="match status" value="1"/>
</dbReference>
<dbReference type="SUPFAM" id="SSF52777">
    <property type="entry name" value="CoA-dependent acyltransferases"/>
    <property type="match status" value="2"/>
</dbReference>
<keyword evidence="3" id="KW-0597">Phosphoprotein</keyword>
<dbReference type="PANTHER" id="PTHR45527">
    <property type="entry name" value="NONRIBOSOMAL PEPTIDE SYNTHETASE"/>
    <property type="match status" value="1"/>
</dbReference>
<evidence type="ECO:0000256" key="3">
    <source>
        <dbReference type="ARBA" id="ARBA00022553"/>
    </source>
</evidence>
<dbReference type="Pfam" id="PF00668">
    <property type="entry name" value="Condensation"/>
    <property type="match status" value="1"/>
</dbReference>
<dbReference type="GO" id="GO:0005737">
    <property type="term" value="C:cytoplasm"/>
    <property type="evidence" value="ECO:0007669"/>
    <property type="project" value="TreeGrafter"/>
</dbReference>
<name>A0A4R6VUJ0_9HYPH</name>
<dbReference type="Proteomes" id="UP000295391">
    <property type="component" value="Unassembled WGS sequence"/>
</dbReference>
<dbReference type="GO" id="GO:0044550">
    <property type="term" value="P:secondary metabolite biosynthetic process"/>
    <property type="evidence" value="ECO:0007669"/>
    <property type="project" value="TreeGrafter"/>
</dbReference>
<dbReference type="Pfam" id="PF00501">
    <property type="entry name" value="AMP-binding"/>
    <property type="match status" value="2"/>
</dbReference>
<dbReference type="InterPro" id="IPR000873">
    <property type="entry name" value="AMP-dep_synth/lig_dom"/>
</dbReference>
<dbReference type="OrthoDB" id="9803968at2"/>
<dbReference type="InterPro" id="IPR009081">
    <property type="entry name" value="PP-bd_ACP"/>
</dbReference>
<dbReference type="PROSITE" id="PS00455">
    <property type="entry name" value="AMP_BINDING"/>
    <property type="match status" value="2"/>
</dbReference>
<dbReference type="SMART" id="SM00823">
    <property type="entry name" value="PKS_PP"/>
    <property type="match status" value="2"/>
</dbReference>
<sequence length="1626" mass="179637">MPDFVNPFRTTPANHLDLNRIALSFEGMRMDYGSLEQRAAALATAIGGLNLPIAQEVGRPTIGISLHRGPNVFVVMLACLKAGCVVVPIDPAHGAEYKRDLVETAQCSLVITDQPEGWADTQFQTLESLDSVKAEKETTPAPLEAGDVGFVLFTSGTTGKPKGVMLALDAMLMAAKDFGARTGMDANSIIAQFTGLSFDSAVLEFLQAYLHGAELAIVPETARLAPEELASFLVAEKITHLTLPAALAPYLPQRQDYALDALICVGDKLDDQLLWDWAAVCPTFNGYGPTEASVCTSLCKIEPNLPISLGAPLKHIQLSQDPKSLELVISGFGLAKGYMGAPEQTAERFIEGEDGIVRYFTGDEVQVVPDGNFKFVGRTDFQAKIRGARVETSAIETVLLEQNEVREAAVIAVGDNSSDRHLVAFVVADAAENELTPQLKDVLSKRLPESHFPKYFNFLDRLPYTLNHKVDRKALAALATADAEIVYSDDDLESVARAAFLHEVGREHVELDQDFFQLGGDSVGAMRLLAKLSKLTGRKVAVGDFRKAPTLAELIDLLERDATDIVQIELNQRDTDVLPLSQQQNAAWYMFNQDPTSKAYLAEAVHHFEGAFNPEAMLNAAQKIFDRHEIYRTVFFEDQGEPVQQILPHHQVEYPSIDATHVSADARQDFIKQTFAEVLPGIFDLSKLPLARFALIKFSDQHYALLHQEHHIVHDGWGGSEFTAELMGWYHHFASPDYEFAPADVPQYSDFLLTQTEWLASLDAERQKAYWVEQLADAPRAVPIFGKKSTRLGFEGGYERIDFTRAEWARCEDMCREIGVTPFGFTSAVLNLVLWQYSGEQDIVFGAPFANRNWLNSQSILGMLVNTLVLRAKIDPDQDALSFVQQTQKTIDAAYANQEMPFGAVVEALNPDRFGGQNPLFNVLLGFHDAPIDVDEIDGLRWRKDETVISKTTKFDLDCLVVNRDKHFTDNDMVSFLWEYRSDIYHADEIRHFVESFKQVFLALCETRDMTIADVPSLTTEQRDVLLFDWGRGYDVPAPVRAQLDGKSLVEALNAKLKSQGDHIALRAGHEVMSYRQLDERSDALAATLEHKVQPNDRVAIYAARGMAQIVAMVAVQKLQGTIVCLDPSLPDARIEHMLRDSAPSIVLWDNAFPPQAQSFDCVEINEASASDTSFYERPLQDGHLAYVNYTSGSTGQPKGVEIYANSLLDECAHLMSIMELDAQSRGVSLSHTGFDAYHGEIWPLLLAGGSVSLIADQERDDLGGLMQLMREQLVSVACLPTGLLEEAFNSDVTWPDSLKVLAAGGDRLSAVRLPDGFSAKLLNLYGPTETTIDATFYEVPRNGPEAPPIGRPAAYTSALVMDDERLCPVGAPGELVIGGTGIAKGYLNLPEETAKSFVQLADWPNERFYRTGDKVRWRHDAQLEFLGRIDDEIQLRGYRIAPAEIVSSLQSHSDVAQAAVAVKNSALCAYVTVTSSVDEDKLTRHLKAQLAKVLPKYMVPNTIIVLDRLPLTPQGKVDVKALPESIAHAAQYVAPETQTETDLHALWCAALNVEKLSIADNFFTVGGHSLLAIRLIGPIRDQFNVELKVNDFFDHATVQDLAEYIDLIKGSLAEPKADYQFDGEF</sequence>
<dbReference type="SUPFAM" id="SSF47336">
    <property type="entry name" value="ACP-like"/>
    <property type="match status" value="2"/>
</dbReference>
<dbReference type="InterPro" id="IPR020845">
    <property type="entry name" value="AMP-binding_CS"/>
</dbReference>
<dbReference type="Gene3D" id="3.30.300.30">
    <property type="match status" value="2"/>
</dbReference>
<dbReference type="GO" id="GO:0043041">
    <property type="term" value="P:amino acid activation for nonribosomal peptide biosynthetic process"/>
    <property type="evidence" value="ECO:0007669"/>
    <property type="project" value="TreeGrafter"/>
</dbReference>
<dbReference type="InterPro" id="IPR001242">
    <property type="entry name" value="Condensation_dom"/>
</dbReference>
<dbReference type="InterPro" id="IPR025110">
    <property type="entry name" value="AMP-bd_C"/>
</dbReference>
<evidence type="ECO:0000256" key="2">
    <source>
        <dbReference type="ARBA" id="ARBA00022450"/>
    </source>
</evidence>
<comment type="caution">
    <text evidence="5">The sequence shown here is derived from an EMBL/GenBank/DDBJ whole genome shotgun (WGS) entry which is preliminary data.</text>
</comment>
<dbReference type="GO" id="GO:0003824">
    <property type="term" value="F:catalytic activity"/>
    <property type="evidence" value="ECO:0007669"/>
    <property type="project" value="InterPro"/>
</dbReference>
<accession>A0A4R6VUJ0</accession>
<keyword evidence="6" id="KW-1185">Reference proteome</keyword>
<dbReference type="Gene3D" id="2.30.38.10">
    <property type="entry name" value="Luciferase, Domain 3"/>
    <property type="match status" value="2"/>
</dbReference>
<dbReference type="EMBL" id="SNYR01000001">
    <property type="protein sequence ID" value="TDQ66270.1"/>
    <property type="molecule type" value="Genomic_DNA"/>
</dbReference>
<dbReference type="PROSITE" id="PS00012">
    <property type="entry name" value="PHOSPHOPANTETHEINE"/>
    <property type="match status" value="2"/>
</dbReference>
<keyword evidence="2" id="KW-0596">Phosphopantetheine</keyword>
<evidence type="ECO:0000259" key="4">
    <source>
        <dbReference type="PROSITE" id="PS50075"/>
    </source>
</evidence>
<dbReference type="Pfam" id="PF13193">
    <property type="entry name" value="AMP-binding_C"/>
    <property type="match status" value="2"/>
</dbReference>
<evidence type="ECO:0000313" key="6">
    <source>
        <dbReference type="Proteomes" id="UP000295391"/>
    </source>
</evidence>
<feature type="domain" description="Carrier" evidence="4">
    <location>
        <begin position="1535"/>
        <end position="1610"/>
    </location>
</feature>
<gene>
    <name evidence="5" type="ORF">ATL17_0261</name>
</gene>
<dbReference type="Pfam" id="PF00550">
    <property type="entry name" value="PP-binding"/>
    <property type="match status" value="2"/>
</dbReference>
<comment type="cofactor">
    <cofactor evidence="1">
        <name>pantetheine 4'-phosphate</name>
        <dbReference type="ChEBI" id="CHEBI:47942"/>
    </cofactor>
</comment>
<dbReference type="InterPro" id="IPR023213">
    <property type="entry name" value="CAT-like_dom_sf"/>
</dbReference>
<dbReference type="SUPFAM" id="SSF56801">
    <property type="entry name" value="Acetyl-CoA synthetase-like"/>
    <property type="match status" value="2"/>
</dbReference>
<proteinExistence type="predicted"/>
<dbReference type="PROSITE" id="PS50075">
    <property type="entry name" value="CARRIER"/>
    <property type="match status" value="2"/>
</dbReference>
<dbReference type="InterPro" id="IPR020806">
    <property type="entry name" value="PKS_PP-bd"/>
</dbReference>
<evidence type="ECO:0000256" key="1">
    <source>
        <dbReference type="ARBA" id="ARBA00001957"/>
    </source>
</evidence>
<evidence type="ECO:0000313" key="5">
    <source>
        <dbReference type="EMBL" id="TDQ66270.1"/>
    </source>
</evidence>
<dbReference type="Gene3D" id="3.30.559.10">
    <property type="entry name" value="Chloramphenicol acetyltransferase-like domain"/>
    <property type="match status" value="1"/>
</dbReference>
<dbReference type="InterPro" id="IPR010071">
    <property type="entry name" value="AA_adenyl_dom"/>
</dbReference>
<dbReference type="InterPro" id="IPR036736">
    <property type="entry name" value="ACP-like_sf"/>
</dbReference>
<dbReference type="GO" id="GO:0031177">
    <property type="term" value="F:phosphopantetheine binding"/>
    <property type="evidence" value="ECO:0007669"/>
    <property type="project" value="InterPro"/>
</dbReference>
<dbReference type="InterPro" id="IPR045851">
    <property type="entry name" value="AMP-bd_C_sf"/>
</dbReference>